<dbReference type="Proteomes" id="UP000015102">
    <property type="component" value="Unassembled WGS sequence"/>
</dbReference>
<evidence type="ECO:0000313" key="2">
    <source>
        <dbReference type="Proteomes" id="UP000015102"/>
    </source>
</evidence>
<dbReference type="HOGENOM" id="CLU_1940520_0_0_1"/>
<dbReference type="EMBL" id="CAQQ02179801">
    <property type="status" value="NOT_ANNOTATED_CDS"/>
    <property type="molecule type" value="Genomic_DNA"/>
</dbReference>
<reference evidence="2" key="1">
    <citation type="submission" date="2013-02" db="EMBL/GenBank/DDBJ databases">
        <authorList>
            <person name="Hughes D."/>
        </authorList>
    </citation>
    <scope>NUCLEOTIDE SEQUENCE</scope>
    <source>
        <strain>Durham</strain>
        <strain evidence="2">NC isolate 2 -- Noor lab</strain>
    </source>
</reference>
<organism evidence="1 2">
    <name type="scientific">Megaselia scalaris</name>
    <name type="common">Humpbacked fly</name>
    <name type="synonym">Phora scalaris</name>
    <dbReference type="NCBI Taxonomy" id="36166"/>
    <lineage>
        <taxon>Eukaryota</taxon>
        <taxon>Metazoa</taxon>
        <taxon>Ecdysozoa</taxon>
        <taxon>Arthropoda</taxon>
        <taxon>Hexapoda</taxon>
        <taxon>Insecta</taxon>
        <taxon>Pterygota</taxon>
        <taxon>Neoptera</taxon>
        <taxon>Endopterygota</taxon>
        <taxon>Diptera</taxon>
        <taxon>Brachycera</taxon>
        <taxon>Muscomorpha</taxon>
        <taxon>Platypezoidea</taxon>
        <taxon>Phoridae</taxon>
        <taxon>Megaseliini</taxon>
        <taxon>Megaselia</taxon>
    </lineage>
</organism>
<evidence type="ECO:0000313" key="1">
    <source>
        <dbReference type="EnsemblMetazoa" id="MESCA007129-PA"/>
    </source>
</evidence>
<keyword evidence="2" id="KW-1185">Reference proteome</keyword>
<sequence>MSISTTVRRFWDKVVVLVNYILQLTRGATRGGWNLCPSSKYLYETDIADAIEFAPIGLWCSFRDTTPIEQFYNNGKIAIQEFSSAFHNKEEETSPTRTIQRLKNNKSAGNVYNISIIEDDTDEVKNLFYE</sequence>
<dbReference type="AlphaFoldDB" id="T1GTT6"/>
<accession>T1GTT6</accession>
<dbReference type="EnsemblMetazoa" id="MESCA007129-RA">
    <property type="protein sequence ID" value="MESCA007129-PA"/>
    <property type="gene ID" value="MESCA007129"/>
</dbReference>
<name>T1GTT6_MEGSC</name>
<protein>
    <submittedName>
        <fullName evidence="1">Uncharacterized protein</fullName>
    </submittedName>
</protein>
<proteinExistence type="predicted"/>
<reference evidence="1" key="2">
    <citation type="submission" date="2015-06" db="UniProtKB">
        <authorList>
            <consortium name="EnsemblMetazoa"/>
        </authorList>
    </citation>
    <scope>IDENTIFICATION</scope>
</reference>
<dbReference type="EMBL" id="CAQQ02179802">
    <property type="status" value="NOT_ANNOTATED_CDS"/>
    <property type="molecule type" value="Genomic_DNA"/>
</dbReference>